<evidence type="ECO:0000313" key="1">
    <source>
        <dbReference type="EMBL" id="AAO55942.1"/>
    </source>
</evidence>
<dbReference type="KEGG" id="pst:PSPTO_2433"/>
<keyword evidence="2" id="KW-1185">Reference proteome</keyword>
<name>Q883D3_PSESM</name>
<dbReference type="STRING" id="223283.PSPTO_2433"/>
<dbReference type="Proteomes" id="UP000002515">
    <property type="component" value="Chromosome"/>
</dbReference>
<dbReference type="AlphaFoldDB" id="Q883D3"/>
<gene>
    <name evidence="1" type="ordered locus">PSPTO_2433</name>
</gene>
<dbReference type="PATRIC" id="fig|223283.9.peg.2469"/>
<evidence type="ECO:0000313" key="2">
    <source>
        <dbReference type="Proteomes" id="UP000002515"/>
    </source>
</evidence>
<dbReference type="EMBL" id="AE016853">
    <property type="protein sequence ID" value="AAO55942.1"/>
    <property type="molecule type" value="Genomic_DNA"/>
</dbReference>
<reference evidence="1 2" key="1">
    <citation type="journal article" date="2003" name="Proc. Natl. Acad. Sci. U.S.A.">
        <title>The complete genome sequence of the Arabidopsis and tomato pathogen Pseudomonas syringae pv. tomato DC3000.</title>
        <authorList>
            <person name="Buell C.R."/>
            <person name="Joardar V."/>
            <person name="Lindeberg M."/>
            <person name="Selengut J."/>
            <person name="Paulsen I.T."/>
            <person name="Gwinn M.L."/>
            <person name="Dodson R.J."/>
            <person name="Deboy R.T."/>
            <person name="Durkin A.S."/>
            <person name="Kolonay J.F."/>
            <person name="Madupu R."/>
            <person name="Daugherty S."/>
            <person name="Brinkac L."/>
            <person name="Beanan M.J."/>
            <person name="Haft D.H."/>
            <person name="Nelson W.C."/>
            <person name="Davidsen T."/>
            <person name="Zafar N."/>
            <person name="Zhou L."/>
            <person name="Liu J."/>
            <person name="Yuan Q."/>
            <person name="Khouri H."/>
            <person name="Fedorova N."/>
            <person name="Tran B."/>
            <person name="Russell D."/>
            <person name="Berry K."/>
            <person name="Utterback T."/>
            <person name="Van Aken S.E."/>
            <person name="Feldblyum T.V."/>
            <person name="D'Ascenzo M."/>
            <person name="Deng W.L."/>
            <person name="Ramos A.R."/>
            <person name="Alfano J.R."/>
            <person name="Cartinhour S."/>
            <person name="Chatterjee A.K."/>
            <person name="Delaney T.P."/>
            <person name="Lazarowitz S.G."/>
            <person name="Martin G.B."/>
            <person name="Schneider D.J."/>
            <person name="Tang X."/>
            <person name="Bender C.L."/>
            <person name="White O."/>
            <person name="Fraser C.M."/>
            <person name="Collmer A."/>
        </authorList>
    </citation>
    <scope>NUCLEOTIDE SEQUENCE [LARGE SCALE GENOMIC DNA]</scope>
    <source>
        <strain evidence="2">ATCC BAA-871 / DC3000</strain>
    </source>
</reference>
<organism evidence="1 2">
    <name type="scientific">Pseudomonas syringae pv. tomato (strain ATCC BAA-871 / DC3000)</name>
    <dbReference type="NCBI Taxonomy" id="223283"/>
    <lineage>
        <taxon>Bacteria</taxon>
        <taxon>Pseudomonadati</taxon>
        <taxon>Pseudomonadota</taxon>
        <taxon>Gammaproteobacteria</taxon>
        <taxon>Pseudomonadales</taxon>
        <taxon>Pseudomonadaceae</taxon>
        <taxon>Pseudomonas</taxon>
    </lineage>
</organism>
<accession>Q883D3</accession>
<protein>
    <submittedName>
        <fullName evidence="1">Uncharacterized protein</fullName>
    </submittedName>
</protein>
<sequence length="43" mass="5010">MDQWWPSDVPAAEGDHVFKNPDSKIIARLKSLPFFKRLILTLK</sequence>
<proteinExistence type="predicted"/>
<dbReference type="HOGENOM" id="CLU_3238445_0_0_6"/>